<gene>
    <name evidence="3" type="ORF">MMOR_01480</name>
</gene>
<name>A0AAD1H5B5_9MYCO</name>
<dbReference type="InterPro" id="IPR009492">
    <property type="entry name" value="TniQ"/>
</dbReference>
<dbReference type="AlphaFoldDB" id="A0AAD1H5B5"/>
<evidence type="ECO:0000256" key="1">
    <source>
        <dbReference type="SAM" id="MobiDB-lite"/>
    </source>
</evidence>
<protein>
    <recommendedName>
        <fullName evidence="2">TniQ domain-containing protein</fullName>
    </recommendedName>
</protein>
<evidence type="ECO:0000259" key="2">
    <source>
        <dbReference type="Pfam" id="PF06527"/>
    </source>
</evidence>
<keyword evidence="4" id="KW-1185">Reference proteome</keyword>
<reference evidence="3 4" key="1">
    <citation type="journal article" date="2019" name="Emerg. Microbes Infect.">
        <title>Comprehensive subspecies identification of 175 nontuberculous mycobacteria species based on 7547 genomic profiles.</title>
        <authorList>
            <person name="Matsumoto Y."/>
            <person name="Kinjo T."/>
            <person name="Motooka D."/>
            <person name="Nabeya D."/>
            <person name="Jung N."/>
            <person name="Uechi K."/>
            <person name="Horii T."/>
            <person name="Iida T."/>
            <person name="Fujita J."/>
            <person name="Nakamura S."/>
        </authorList>
    </citation>
    <scope>NUCLEOTIDE SEQUENCE [LARGE SCALE GENOMIC DNA]</scope>
    <source>
        <strain evidence="3 4">JCM 6375</strain>
    </source>
</reference>
<dbReference type="Pfam" id="PF06527">
    <property type="entry name" value="TniQ"/>
    <property type="match status" value="1"/>
</dbReference>
<dbReference type="RefSeq" id="WP_083152977.1">
    <property type="nucleotide sequence ID" value="NZ_AP022560.1"/>
</dbReference>
<organism evidence="3 4">
    <name type="scientific">Mycolicibacterium moriokaense</name>
    <dbReference type="NCBI Taxonomy" id="39691"/>
    <lineage>
        <taxon>Bacteria</taxon>
        <taxon>Bacillati</taxon>
        <taxon>Actinomycetota</taxon>
        <taxon>Actinomycetes</taxon>
        <taxon>Mycobacteriales</taxon>
        <taxon>Mycobacteriaceae</taxon>
        <taxon>Mycolicibacterium</taxon>
    </lineage>
</organism>
<feature type="region of interest" description="Disordered" evidence="1">
    <location>
        <begin position="163"/>
        <end position="183"/>
    </location>
</feature>
<proteinExistence type="predicted"/>
<evidence type="ECO:0000313" key="4">
    <source>
        <dbReference type="Proteomes" id="UP000466681"/>
    </source>
</evidence>
<accession>A0AAD1H5B5</accession>
<evidence type="ECO:0000313" key="3">
    <source>
        <dbReference type="EMBL" id="BBW99211.1"/>
    </source>
</evidence>
<sequence length="400" mass="42820">MTTVRALPLATAPVPGEALDSWLQATAVRHGIALTDLYQHLGLDTIRDLRDCISTVAVTNDTAQRISAATGVTPTQIQAMTLARYLPAVTRRPDAAPTFTAVTPGHHGDGWRFCPHCLAASGGAWLLRWRLLWSFACLQHHCLLSERCPRCGRRQRAPQPIDAVPPRPVHCAYPDPTSTGRRRPRCDADLADTAVIALSPAHPAMLAQRVLDSLLAGELGLFGLYADHPTAVPDVLGDIRLLGRGILSATKGSYLDDLLLPADLATRYRKQLQHNIVAGAMGGIATSVIESAAAATAAITLLDKSDLQSAAAPLAALPDDVSRFVLQLAGPIERLAVINREVLALAPEVVGIHSQNLGERIRDCRDSSRLASTASAICWWPAMWSHQCCGPDCQSIARSG</sequence>
<dbReference type="EMBL" id="AP022560">
    <property type="protein sequence ID" value="BBW99211.1"/>
    <property type="molecule type" value="Genomic_DNA"/>
</dbReference>
<dbReference type="KEGG" id="mmor:MMOR_01480"/>
<dbReference type="Proteomes" id="UP000466681">
    <property type="component" value="Chromosome"/>
</dbReference>
<feature type="domain" description="TniQ" evidence="2">
    <location>
        <begin position="8"/>
        <end position="144"/>
    </location>
</feature>